<dbReference type="AlphaFoldDB" id="A0A0K2VJ00"/>
<proteinExistence type="predicted"/>
<name>A0A0K2VJ00_LEPSM</name>
<sequence length="78" mass="9059">MSIILRPEKLKLIFQMSYNLQIISLSHPWEDFPCYSSQCGHSKSVNIFNVSLFKDNIVQLFIISNPFVPLHSFPQDES</sequence>
<dbReference type="EMBL" id="HACA01033058">
    <property type="protein sequence ID" value="CDW50419.1"/>
    <property type="molecule type" value="Transcribed_RNA"/>
</dbReference>
<accession>A0A0K2VJ00</accession>
<organism evidence="1">
    <name type="scientific">Lepeophtheirus salmonis</name>
    <name type="common">Salmon louse</name>
    <name type="synonym">Caligus salmonis</name>
    <dbReference type="NCBI Taxonomy" id="72036"/>
    <lineage>
        <taxon>Eukaryota</taxon>
        <taxon>Metazoa</taxon>
        <taxon>Ecdysozoa</taxon>
        <taxon>Arthropoda</taxon>
        <taxon>Crustacea</taxon>
        <taxon>Multicrustacea</taxon>
        <taxon>Hexanauplia</taxon>
        <taxon>Copepoda</taxon>
        <taxon>Siphonostomatoida</taxon>
        <taxon>Caligidae</taxon>
        <taxon>Lepeophtheirus</taxon>
    </lineage>
</organism>
<dbReference type="EMBL" id="HACA01033660">
    <property type="protein sequence ID" value="CDW51021.1"/>
    <property type="molecule type" value="Transcribed_RNA"/>
</dbReference>
<reference evidence="1" key="1">
    <citation type="submission" date="2014-05" db="EMBL/GenBank/DDBJ databases">
        <authorList>
            <person name="Chronopoulou M."/>
        </authorList>
    </citation>
    <scope>NUCLEOTIDE SEQUENCE</scope>
    <source>
        <tissue evidence="1">Whole organism</tissue>
    </source>
</reference>
<protein>
    <submittedName>
        <fullName evidence="1">Uncharacterized protein</fullName>
    </submittedName>
</protein>
<evidence type="ECO:0000313" key="1">
    <source>
        <dbReference type="EMBL" id="CDW50419.1"/>
    </source>
</evidence>